<sequence length="186" mass="19956">MIHRHLQIEDVVVACVEGHAARFRGIQIGIHTQIDLLVQADHLGLTLRDMGLQFALHLAGEVANDLVHQLAHDVAHIVRGIGTGQIALGHAHGQQIAAVELHGRIGREVDDDERRKTTIDQHKAADIGFETCLGDALHHARVLNRALGGHLQHARDGVAQGNQHIFGAVDDGGGGLAHGCIGSRDR</sequence>
<dbReference type="AlphaFoldDB" id="A0A645B2Z0"/>
<reference evidence="1" key="1">
    <citation type="submission" date="2019-08" db="EMBL/GenBank/DDBJ databases">
        <authorList>
            <person name="Kucharzyk K."/>
            <person name="Murdoch R.W."/>
            <person name="Higgins S."/>
            <person name="Loffler F."/>
        </authorList>
    </citation>
    <scope>NUCLEOTIDE SEQUENCE</scope>
</reference>
<comment type="caution">
    <text evidence="1">The sequence shown here is derived from an EMBL/GenBank/DDBJ whole genome shotgun (WGS) entry which is preliminary data.</text>
</comment>
<protein>
    <submittedName>
        <fullName evidence="1">Uncharacterized protein</fullName>
    </submittedName>
</protein>
<accession>A0A645B2Z0</accession>
<proteinExistence type="predicted"/>
<gene>
    <name evidence="1" type="ORF">SDC9_106676</name>
</gene>
<name>A0A645B2Z0_9ZZZZ</name>
<evidence type="ECO:0000313" key="1">
    <source>
        <dbReference type="EMBL" id="MPM59830.1"/>
    </source>
</evidence>
<dbReference type="EMBL" id="VSSQ01017477">
    <property type="protein sequence ID" value="MPM59830.1"/>
    <property type="molecule type" value="Genomic_DNA"/>
</dbReference>
<organism evidence="1">
    <name type="scientific">bioreactor metagenome</name>
    <dbReference type="NCBI Taxonomy" id="1076179"/>
    <lineage>
        <taxon>unclassified sequences</taxon>
        <taxon>metagenomes</taxon>
        <taxon>ecological metagenomes</taxon>
    </lineage>
</organism>